<feature type="compositionally biased region" description="Polar residues" evidence="1">
    <location>
        <begin position="406"/>
        <end position="423"/>
    </location>
</feature>
<name>N1QGT7_SPHMS</name>
<feature type="compositionally biased region" description="Basic and acidic residues" evidence="1">
    <location>
        <begin position="183"/>
        <end position="199"/>
    </location>
</feature>
<dbReference type="Proteomes" id="UP000016931">
    <property type="component" value="Unassembled WGS sequence"/>
</dbReference>
<dbReference type="InterPro" id="IPR018838">
    <property type="entry name" value="ZGRF1-like_N"/>
</dbReference>
<feature type="compositionally biased region" description="Basic and acidic residues" evidence="1">
    <location>
        <begin position="440"/>
        <end position="456"/>
    </location>
</feature>
<dbReference type="PANTHER" id="PTHR28535">
    <property type="entry name" value="ZINC FINGER GRF-TYPE CONTAINING 1"/>
    <property type="match status" value="1"/>
</dbReference>
<feature type="compositionally biased region" description="Polar residues" evidence="1">
    <location>
        <begin position="282"/>
        <end position="311"/>
    </location>
</feature>
<sequence>MTAAMSKTAASLSVPLTQNTAPVLEYECLYTHDSRKKTKKWQDGFLRYHTFNKRVMVYDMPRNLIGDMHWTRAEAIQAGDELSLERNGVMVEVAEQIGQTETDLTALRNSKNRTTPKVQDSNHDGARRATAQTPRLQPAGPAARSGTQLKHKSLNALLGTPRGPIGIAQLPSRSPFEERYAPVEHEDWTDGRPPKRPRFDTAPARNVTRTTITPRSAEQTGTPLWACTADARKQKEEKMEKKKKASVAAGQQRMGTKEVINLSDDPPHSNEPLSALSDDLYAQSSPPTKRRPITSSNALGKSSSPASQAQRSKPKPIQEAMEPEPQGLEEEVVQPANPRKFAASKPDRQQRQRKDESGLHIGAKQPPMKEMLVHDASSTTQGSTSSKLGQALRLVSAGRKKRTLLCQDQLTRNPKRLSSTNTDDVGDSSLVQARDDAEEERPLTAREKVEARLARIEKRKKSVEGPLPTKRASVVESRDSPLNLDPNPNDDLPDGPSMGVFGQDSPSGGASTSHDASVIESARLDRLVLPRAAPPLQPGPQPQPRAVESVPVLPPPTLRRAVSDVASVQPSRSERLPAAPLRYTLSPPRSSHKSAPESGLGSGQVEPIADTQQKPANAACVLPGKLIHKKKGPLQKSVSLNITPSNGTSAVMLSKPFQRPGKAGAQRKAPEEPEDLGPWSREAFDLFGWRPPGWNEETWCMERTYQPSVQNKYRIPAYLPRHRKKERKKERKKSFFRPKTLDLREILGSKDLMAIYQQHT</sequence>
<dbReference type="PANTHER" id="PTHR28535:SF1">
    <property type="entry name" value="PROTEIN ZGRF1"/>
    <property type="match status" value="1"/>
</dbReference>
<organism evidence="3 4">
    <name type="scientific">Sphaerulina musiva (strain SO2202)</name>
    <name type="common">Poplar stem canker fungus</name>
    <name type="synonym">Septoria musiva</name>
    <dbReference type="NCBI Taxonomy" id="692275"/>
    <lineage>
        <taxon>Eukaryota</taxon>
        <taxon>Fungi</taxon>
        <taxon>Dikarya</taxon>
        <taxon>Ascomycota</taxon>
        <taxon>Pezizomycotina</taxon>
        <taxon>Dothideomycetes</taxon>
        <taxon>Dothideomycetidae</taxon>
        <taxon>Mycosphaerellales</taxon>
        <taxon>Mycosphaerellaceae</taxon>
        <taxon>Sphaerulina</taxon>
    </lineage>
</organism>
<keyword evidence="4" id="KW-1185">Reference proteome</keyword>
<evidence type="ECO:0000256" key="1">
    <source>
        <dbReference type="SAM" id="MobiDB-lite"/>
    </source>
</evidence>
<dbReference type="AlphaFoldDB" id="N1QGT7"/>
<evidence type="ECO:0000313" key="3">
    <source>
        <dbReference type="EMBL" id="EMF10363.1"/>
    </source>
</evidence>
<proteinExistence type="predicted"/>
<reference evidence="3 4" key="1">
    <citation type="journal article" date="2012" name="PLoS Pathog.">
        <title>Diverse lifestyles and strategies of plant pathogenesis encoded in the genomes of eighteen Dothideomycetes fungi.</title>
        <authorList>
            <person name="Ohm R.A."/>
            <person name="Feau N."/>
            <person name="Henrissat B."/>
            <person name="Schoch C.L."/>
            <person name="Horwitz B.A."/>
            <person name="Barry K.W."/>
            <person name="Condon B.J."/>
            <person name="Copeland A.C."/>
            <person name="Dhillon B."/>
            <person name="Glaser F."/>
            <person name="Hesse C.N."/>
            <person name="Kosti I."/>
            <person name="LaButti K."/>
            <person name="Lindquist E.A."/>
            <person name="Lucas S."/>
            <person name="Salamov A.A."/>
            <person name="Bradshaw R.E."/>
            <person name="Ciuffetti L."/>
            <person name="Hamelin R.C."/>
            <person name="Kema G.H.J."/>
            <person name="Lawrence C."/>
            <person name="Scott J.A."/>
            <person name="Spatafora J.W."/>
            <person name="Turgeon B.G."/>
            <person name="de Wit P.J.G.M."/>
            <person name="Zhong S."/>
            <person name="Goodwin S.B."/>
            <person name="Grigoriev I.V."/>
        </authorList>
    </citation>
    <scope>NUCLEOTIDE SEQUENCE [LARGE SCALE GENOMIC DNA]</scope>
    <source>
        <strain evidence="3 4">SO2202</strain>
    </source>
</reference>
<feature type="compositionally biased region" description="Polar residues" evidence="1">
    <location>
        <begin position="102"/>
        <end position="119"/>
    </location>
</feature>
<accession>N1QGT7</accession>
<dbReference type="GeneID" id="27905289"/>
<feature type="compositionally biased region" description="Basic and acidic residues" evidence="1">
    <location>
        <begin position="345"/>
        <end position="358"/>
    </location>
</feature>
<feature type="compositionally biased region" description="Low complexity" evidence="1">
    <location>
        <begin position="481"/>
        <end position="490"/>
    </location>
</feature>
<dbReference type="Pfam" id="PF10382">
    <property type="entry name" value="ZGRF1-like_N"/>
    <property type="match status" value="1"/>
</dbReference>
<dbReference type="HOGENOM" id="CLU_367304_0_0_1"/>
<feature type="region of interest" description="Disordered" evidence="1">
    <location>
        <begin position="183"/>
        <end position="606"/>
    </location>
</feature>
<dbReference type="RefSeq" id="XP_016758484.1">
    <property type="nucleotide sequence ID" value="XM_016908152.1"/>
</dbReference>
<feature type="compositionally biased region" description="Polar residues" evidence="1">
    <location>
        <begin position="504"/>
        <end position="515"/>
    </location>
</feature>
<dbReference type="STRING" id="692275.N1QGT7"/>
<dbReference type="OrthoDB" id="6513042at2759"/>
<dbReference type="GO" id="GO:0035861">
    <property type="term" value="C:site of double-strand break"/>
    <property type="evidence" value="ECO:0007669"/>
    <property type="project" value="TreeGrafter"/>
</dbReference>
<gene>
    <name evidence="3" type="ORF">SEPMUDRAFT_165097</name>
</gene>
<dbReference type="OMA" id="FDLFDWR"/>
<feature type="region of interest" description="Disordered" evidence="1">
    <location>
        <begin position="102"/>
        <end position="149"/>
    </location>
</feature>
<dbReference type="GO" id="GO:0006302">
    <property type="term" value="P:double-strand break repair"/>
    <property type="evidence" value="ECO:0007669"/>
    <property type="project" value="TreeGrafter"/>
</dbReference>
<evidence type="ECO:0000313" key="4">
    <source>
        <dbReference type="Proteomes" id="UP000016931"/>
    </source>
</evidence>
<feature type="domain" description="5'-3' DNA helicase ZGRF1-like N-terminal" evidence="2">
    <location>
        <begin position="23"/>
        <end position="104"/>
    </location>
</feature>
<dbReference type="eggNOG" id="ENOG502S77U">
    <property type="taxonomic scope" value="Eukaryota"/>
</dbReference>
<feature type="compositionally biased region" description="Basic and acidic residues" evidence="1">
    <location>
        <begin position="230"/>
        <end position="240"/>
    </location>
</feature>
<feature type="compositionally biased region" description="Pro residues" evidence="1">
    <location>
        <begin position="532"/>
        <end position="543"/>
    </location>
</feature>
<feature type="compositionally biased region" description="Polar residues" evidence="1">
    <location>
        <begin position="207"/>
        <end position="222"/>
    </location>
</feature>
<protein>
    <recommendedName>
        <fullName evidence="2">5'-3' DNA helicase ZGRF1-like N-terminal domain-containing protein</fullName>
    </recommendedName>
</protein>
<dbReference type="GO" id="GO:0005634">
    <property type="term" value="C:nucleus"/>
    <property type="evidence" value="ECO:0007669"/>
    <property type="project" value="TreeGrafter"/>
</dbReference>
<dbReference type="InterPro" id="IPR052800">
    <property type="entry name" value="DNA_Repair_Helicase_ZGRF1"/>
</dbReference>
<feature type="compositionally biased region" description="Polar residues" evidence="1">
    <location>
        <begin position="376"/>
        <end position="388"/>
    </location>
</feature>
<dbReference type="EMBL" id="KB456267">
    <property type="protein sequence ID" value="EMF10363.1"/>
    <property type="molecule type" value="Genomic_DNA"/>
</dbReference>
<evidence type="ECO:0000259" key="2">
    <source>
        <dbReference type="Pfam" id="PF10382"/>
    </source>
</evidence>